<dbReference type="Proteomes" id="UP000325081">
    <property type="component" value="Unassembled WGS sequence"/>
</dbReference>
<dbReference type="AlphaFoldDB" id="A0A5A7QVP8"/>
<sequence length="194" mass="22025">MCKIALPSLLTAADINKKNGEDVKYQKHIPTSVYVAKPDPLVLPPSLSTSLDFESVNAIEKDHKTVSPPVISSVRFPITAKATNLHILSFVSANQIPTMTHIRHRITSPQNILEKSLTYPVAVRIINIRKTSHRLLATARAIRFIYPKPPQDNRLAVVTCLNTFRGRRNWSRRIIGVERQQQENREAEKRDSHH</sequence>
<evidence type="ECO:0000313" key="1">
    <source>
        <dbReference type="EMBL" id="GER48497.1"/>
    </source>
</evidence>
<keyword evidence="2" id="KW-1185">Reference proteome</keyword>
<reference evidence="2" key="1">
    <citation type="journal article" date="2019" name="Curr. Biol.">
        <title>Genome Sequence of Striga asiatica Provides Insight into the Evolution of Plant Parasitism.</title>
        <authorList>
            <person name="Yoshida S."/>
            <person name="Kim S."/>
            <person name="Wafula E.K."/>
            <person name="Tanskanen J."/>
            <person name="Kim Y.M."/>
            <person name="Honaas L."/>
            <person name="Yang Z."/>
            <person name="Spallek T."/>
            <person name="Conn C.E."/>
            <person name="Ichihashi Y."/>
            <person name="Cheong K."/>
            <person name="Cui S."/>
            <person name="Der J.P."/>
            <person name="Gundlach H."/>
            <person name="Jiao Y."/>
            <person name="Hori C."/>
            <person name="Ishida J.K."/>
            <person name="Kasahara H."/>
            <person name="Kiba T."/>
            <person name="Kim M.S."/>
            <person name="Koo N."/>
            <person name="Laohavisit A."/>
            <person name="Lee Y.H."/>
            <person name="Lumba S."/>
            <person name="McCourt P."/>
            <person name="Mortimer J.C."/>
            <person name="Mutuku J.M."/>
            <person name="Nomura T."/>
            <person name="Sasaki-Sekimoto Y."/>
            <person name="Seto Y."/>
            <person name="Wang Y."/>
            <person name="Wakatake T."/>
            <person name="Sakakibara H."/>
            <person name="Demura T."/>
            <person name="Yamaguchi S."/>
            <person name="Yoneyama K."/>
            <person name="Manabe R.I."/>
            <person name="Nelson D.C."/>
            <person name="Schulman A.H."/>
            <person name="Timko M.P."/>
            <person name="dePamphilis C.W."/>
            <person name="Choi D."/>
            <person name="Shirasu K."/>
        </authorList>
    </citation>
    <scope>NUCLEOTIDE SEQUENCE [LARGE SCALE GENOMIC DNA]</scope>
    <source>
        <strain evidence="2">cv. UVA1</strain>
    </source>
</reference>
<gene>
    <name evidence="1" type="ORF">STAS_25672</name>
</gene>
<protein>
    <submittedName>
        <fullName evidence="1">Uncharacterized protein</fullName>
    </submittedName>
</protein>
<dbReference type="OrthoDB" id="5588846at2759"/>
<organism evidence="1 2">
    <name type="scientific">Striga asiatica</name>
    <name type="common">Asiatic witchweed</name>
    <name type="synonym">Buchnera asiatica</name>
    <dbReference type="NCBI Taxonomy" id="4170"/>
    <lineage>
        <taxon>Eukaryota</taxon>
        <taxon>Viridiplantae</taxon>
        <taxon>Streptophyta</taxon>
        <taxon>Embryophyta</taxon>
        <taxon>Tracheophyta</taxon>
        <taxon>Spermatophyta</taxon>
        <taxon>Magnoliopsida</taxon>
        <taxon>eudicotyledons</taxon>
        <taxon>Gunneridae</taxon>
        <taxon>Pentapetalae</taxon>
        <taxon>asterids</taxon>
        <taxon>lamiids</taxon>
        <taxon>Lamiales</taxon>
        <taxon>Orobanchaceae</taxon>
        <taxon>Buchnereae</taxon>
        <taxon>Striga</taxon>
    </lineage>
</organism>
<evidence type="ECO:0000313" key="2">
    <source>
        <dbReference type="Proteomes" id="UP000325081"/>
    </source>
</evidence>
<proteinExistence type="predicted"/>
<dbReference type="EMBL" id="BKCP01008292">
    <property type="protein sequence ID" value="GER48497.1"/>
    <property type="molecule type" value="Genomic_DNA"/>
</dbReference>
<name>A0A5A7QVP8_STRAF</name>
<accession>A0A5A7QVP8</accession>
<comment type="caution">
    <text evidence="1">The sequence shown here is derived from an EMBL/GenBank/DDBJ whole genome shotgun (WGS) entry which is preliminary data.</text>
</comment>